<accession>A0ABT0UER5</accession>
<sequence>MSSQVGYDIGDPMRVMIRGDQPDSIPQEARFTVVDAKANPIVEGPVNYWGEKWGAHWWISDFSGLQDEGNYRILVQHGTKLLCKSESIEVGGSILWDS</sequence>
<feature type="domain" description="Cellulase Ig-like" evidence="2">
    <location>
        <begin position="4"/>
        <end position="77"/>
    </location>
</feature>
<evidence type="ECO:0000313" key="3">
    <source>
        <dbReference type="EMBL" id="MCM2374905.1"/>
    </source>
</evidence>
<organism evidence="3 4">
    <name type="scientific">Aporhodopirellula aestuarii</name>
    <dbReference type="NCBI Taxonomy" id="2950107"/>
    <lineage>
        <taxon>Bacteria</taxon>
        <taxon>Pseudomonadati</taxon>
        <taxon>Planctomycetota</taxon>
        <taxon>Planctomycetia</taxon>
        <taxon>Pirellulales</taxon>
        <taxon>Pirellulaceae</taxon>
        <taxon>Aporhodopirellula</taxon>
    </lineage>
</organism>
<protein>
    <recommendedName>
        <fullName evidence="2">Cellulase Ig-like domain-containing protein</fullName>
    </recommendedName>
</protein>
<gene>
    <name evidence="3" type="ORF">NB063_30145</name>
</gene>
<dbReference type="InterPro" id="IPR013783">
    <property type="entry name" value="Ig-like_fold"/>
</dbReference>
<dbReference type="InterPro" id="IPR004197">
    <property type="entry name" value="Cellulase_Ig-like"/>
</dbReference>
<dbReference type="CDD" id="cd02850">
    <property type="entry name" value="E_set_Cellulase_N"/>
    <property type="match status" value="1"/>
</dbReference>
<dbReference type="Gene3D" id="2.60.40.10">
    <property type="entry name" value="Immunoglobulins"/>
    <property type="match status" value="1"/>
</dbReference>
<dbReference type="Proteomes" id="UP001202961">
    <property type="component" value="Unassembled WGS sequence"/>
</dbReference>
<evidence type="ECO:0000256" key="1">
    <source>
        <dbReference type="ARBA" id="ARBA00007072"/>
    </source>
</evidence>
<keyword evidence="4" id="KW-1185">Reference proteome</keyword>
<reference evidence="3 4" key="1">
    <citation type="journal article" date="2022" name="Syst. Appl. Microbiol.">
        <title>Rhodopirellula aestuarii sp. nov., a novel member of the genus Rhodopirellula isolated from brackish sediments collected in the Tagus River estuary, Portugal.</title>
        <authorList>
            <person name="Vitorino I.R."/>
            <person name="Klimek D."/>
            <person name="Calusinska M."/>
            <person name="Lobo-da-Cunha A."/>
            <person name="Vasconcelos V."/>
            <person name="Lage O.M."/>
        </authorList>
    </citation>
    <scope>NUCLEOTIDE SEQUENCE [LARGE SCALE GENOMIC DNA]</scope>
    <source>
        <strain evidence="3 4">ICT_H3.1</strain>
    </source>
</reference>
<dbReference type="RefSeq" id="WP_250933181.1">
    <property type="nucleotide sequence ID" value="NZ_JAMQBK010000112.1"/>
</dbReference>
<comment type="caution">
    <text evidence="3">The sequence shown here is derived from an EMBL/GenBank/DDBJ whole genome shotgun (WGS) entry which is preliminary data.</text>
</comment>
<dbReference type="EMBL" id="JAMQBK010000112">
    <property type="protein sequence ID" value="MCM2374905.1"/>
    <property type="molecule type" value="Genomic_DNA"/>
</dbReference>
<dbReference type="SUPFAM" id="SSF81296">
    <property type="entry name" value="E set domains"/>
    <property type="match status" value="1"/>
</dbReference>
<comment type="similarity">
    <text evidence="1">Belongs to the glycosyl hydrolase 9 (cellulase E) family.</text>
</comment>
<evidence type="ECO:0000259" key="2">
    <source>
        <dbReference type="Pfam" id="PF02927"/>
    </source>
</evidence>
<dbReference type="Pfam" id="PF02927">
    <property type="entry name" value="CelD_N"/>
    <property type="match status" value="1"/>
</dbReference>
<dbReference type="InterPro" id="IPR014756">
    <property type="entry name" value="Ig_E-set"/>
</dbReference>
<evidence type="ECO:0000313" key="4">
    <source>
        <dbReference type="Proteomes" id="UP001202961"/>
    </source>
</evidence>
<name>A0ABT0UER5_9BACT</name>
<proteinExistence type="inferred from homology"/>